<evidence type="ECO:0000256" key="2">
    <source>
        <dbReference type="ARBA" id="ARBA00022857"/>
    </source>
</evidence>
<dbReference type="InterPro" id="IPR020904">
    <property type="entry name" value="Sc_DH/Rdtase_CS"/>
</dbReference>
<sequence>MTKGVSFNPDKDIPDLSGKVILVTGGNTGLGFEVIYQLSKHKPKHIYLAARSEQKANEAIKTLRKKNTNAGPITFLQLDLSSFASIKAAAASFRSMSDRLDILINNAGIMAVPEGLTEDGYEIQFGINHLGPALFTTTLLLPTIKATAAISAEARVIFLSSELENMAPKNSYLFDELKTTLPKFSTWTRYGQSKLAAVHYAQALANHNPDLKVMSIHPGVIATNLSGPVVRDYNFLMAALFKVAMKFVTVRIEEGTLNHLWAATSPDVKSGVFYFPVGVQGKGSSLSKNSKLRDQLWEWTEKELESHVNAGYQVA</sequence>
<organism evidence="4 5">
    <name type="scientific">Fusarium phyllophilum</name>
    <dbReference type="NCBI Taxonomy" id="47803"/>
    <lineage>
        <taxon>Eukaryota</taxon>
        <taxon>Fungi</taxon>
        <taxon>Dikarya</taxon>
        <taxon>Ascomycota</taxon>
        <taxon>Pezizomycotina</taxon>
        <taxon>Sordariomycetes</taxon>
        <taxon>Hypocreomycetidae</taxon>
        <taxon>Hypocreales</taxon>
        <taxon>Nectriaceae</taxon>
        <taxon>Fusarium</taxon>
        <taxon>Fusarium fujikuroi species complex</taxon>
    </lineage>
</organism>
<reference evidence="4 5" key="1">
    <citation type="submission" date="2020-05" db="EMBL/GenBank/DDBJ databases">
        <title>Identification and distribution of gene clusters putatively required for synthesis of sphingolipid metabolism inhibitors in phylogenetically diverse species of the filamentous fungus Fusarium.</title>
        <authorList>
            <person name="Kim H.-S."/>
            <person name="Busman M."/>
            <person name="Brown D.W."/>
            <person name="Divon H."/>
            <person name="Uhlig S."/>
            <person name="Proctor R.H."/>
        </authorList>
    </citation>
    <scope>NUCLEOTIDE SEQUENCE [LARGE SCALE GENOMIC DNA]</scope>
    <source>
        <strain evidence="4 5">NRRL 13617</strain>
    </source>
</reference>
<dbReference type="OrthoDB" id="191139at2759"/>
<dbReference type="PANTHER" id="PTHR24320:SF282">
    <property type="entry name" value="WW DOMAIN-CONTAINING OXIDOREDUCTASE"/>
    <property type="match status" value="1"/>
</dbReference>
<dbReference type="PRINTS" id="PR00081">
    <property type="entry name" value="GDHRDH"/>
</dbReference>
<dbReference type="AlphaFoldDB" id="A0A8H5JMA6"/>
<dbReference type="InterPro" id="IPR036291">
    <property type="entry name" value="NAD(P)-bd_dom_sf"/>
</dbReference>
<protein>
    <submittedName>
        <fullName evidence="4">Alcohol dehydrogenase Bli-4</fullName>
    </submittedName>
</protein>
<evidence type="ECO:0000256" key="1">
    <source>
        <dbReference type="ARBA" id="ARBA00006484"/>
    </source>
</evidence>
<dbReference type="Proteomes" id="UP000582016">
    <property type="component" value="Unassembled WGS sequence"/>
</dbReference>
<keyword evidence="3" id="KW-0560">Oxidoreductase</keyword>
<dbReference type="GO" id="GO:0016491">
    <property type="term" value="F:oxidoreductase activity"/>
    <property type="evidence" value="ECO:0007669"/>
    <property type="project" value="UniProtKB-KW"/>
</dbReference>
<dbReference type="EMBL" id="JAAOAQ010000273">
    <property type="protein sequence ID" value="KAF5557923.1"/>
    <property type="molecule type" value="Genomic_DNA"/>
</dbReference>
<dbReference type="InterPro" id="IPR002347">
    <property type="entry name" value="SDR_fam"/>
</dbReference>
<comment type="similarity">
    <text evidence="1">Belongs to the short-chain dehydrogenases/reductases (SDR) family.</text>
</comment>
<dbReference type="PANTHER" id="PTHR24320">
    <property type="entry name" value="RETINOL DEHYDROGENASE"/>
    <property type="match status" value="1"/>
</dbReference>
<dbReference type="PROSITE" id="PS00061">
    <property type="entry name" value="ADH_SHORT"/>
    <property type="match status" value="1"/>
</dbReference>
<evidence type="ECO:0000313" key="4">
    <source>
        <dbReference type="EMBL" id="KAF5557923.1"/>
    </source>
</evidence>
<gene>
    <name evidence="4" type="ORF">FPHYL_7518</name>
</gene>
<keyword evidence="2" id="KW-0521">NADP</keyword>
<proteinExistence type="inferred from homology"/>
<evidence type="ECO:0000313" key="5">
    <source>
        <dbReference type="Proteomes" id="UP000582016"/>
    </source>
</evidence>
<dbReference type="Gene3D" id="3.40.50.720">
    <property type="entry name" value="NAD(P)-binding Rossmann-like Domain"/>
    <property type="match status" value="1"/>
</dbReference>
<keyword evidence="5" id="KW-1185">Reference proteome</keyword>
<dbReference type="SUPFAM" id="SSF51735">
    <property type="entry name" value="NAD(P)-binding Rossmann-fold domains"/>
    <property type="match status" value="1"/>
</dbReference>
<accession>A0A8H5JMA6</accession>
<dbReference type="Pfam" id="PF00106">
    <property type="entry name" value="adh_short"/>
    <property type="match status" value="1"/>
</dbReference>
<evidence type="ECO:0000256" key="3">
    <source>
        <dbReference type="ARBA" id="ARBA00023002"/>
    </source>
</evidence>
<comment type="caution">
    <text evidence="4">The sequence shown here is derived from an EMBL/GenBank/DDBJ whole genome shotgun (WGS) entry which is preliminary data.</text>
</comment>
<name>A0A8H5JMA6_9HYPO</name>